<keyword evidence="15" id="KW-0175">Coiled coil</keyword>
<comment type="cofactor">
    <cofactor evidence="13">
        <name>Mg(2+)</name>
        <dbReference type="ChEBI" id="CHEBI:18420"/>
    </cofactor>
</comment>
<dbReference type="Gene3D" id="1.10.486.10">
    <property type="entry name" value="PCRA, domain 4"/>
    <property type="match status" value="1"/>
</dbReference>
<dbReference type="Pfam" id="PF13361">
    <property type="entry name" value="UvrD_C"/>
    <property type="match status" value="1"/>
</dbReference>
<dbReference type="GO" id="GO:0005524">
    <property type="term" value="F:ATP binding"/>
    <property type="evidence" value="ECO:0007669"/>
    <property type="project" value="UniProtKB-UniRule"/>
</dbReference>
<evidence type="ECO:0000256" key="13">
    <source>
        <dbReference type="HAMAP-Rule" id="MF_01451"/>
    </source>
</evidence>
<comment type="catalytic activity">
    <reaction evidence="12 13">
        <text>ATP + H2O = ADP + phosphate + H(+)</text>
        <dbReference type="Rhea" id="RHEA:13065"/>
        <dbReference type="ChEBI" id="CHEBI:15377"/>
        <dbReference type="ChEBI" id="CHEBI:15378"/>
        <dbReference type="ChEBI" id="CHEBI:30616"/>
        <dbReference type="ChEBI" id="CHEBI:43474"/>
        <dbReference type="ChEBI" id="CHEBI:456216"/>
        <dbReference type="EC" id="5.6.2.4"/>
    </reaction>
</comment>
<evidence type="ECO:0000256" key="9">
    <source>
        <dbReference type="ARBA" id="ARBA00023204"/>
    </source>
</evidence>
<dbReference type="EC" id="5.6.2.4" evidence="13"/>
<dbReference type="Gene3D" id="3.90.320.10">
    <property type="match status" value="1"/>
</dbReference>
<keyword evidence="10 13" id="KW-0413">Isomerase</keyword>
<dbReference type="GO" id="GO:0000724">
    <property type="term" value="P:double-strand break repair via homologous recombination"/>
    <property type="evidence" value="ECO:0007669"/>
    <property type="project" value="UniProtKB-UniRule"/>
</dbReference>
<evidence type="ECO:0000256" key="11">
    <source>
        <dbReference type="ARBA" id="ARBA00034617"/>
    </source>
</evidence>
<dbReference type="HAMAP" id="MF_01451">
    <property type="entry name" value="AddA"/>
    <property type="match status" value="1"/>
</dbReference>
<accession>A0A9D9H501</accession>
<evidence type="ECO:0000256" key="8">
    <source>
        <dbReference type="ARBA" id="ARBA00023125"/>
    </source>
</evidence>
<dbReference type="AlphaFoldDB" id="A0A9D9H501"/>
<dbReference type="GO" id="GO:0003690">
    <property type="term" value="F:double-stranded DNA binding"/>
    <property type="evidence" value="ECO:0007669"/>
    <property type="project" value="UniProtKB-UniRule"/>
</dbReference>
<dbReference type="EC" id="3.1.-.-" evidence="13"/>
<evidence type="ECO:0000256" key="12">
    <source>
        <dbReference type="ARBA" id="ARBA00048988"/>
    </source>
</evidence>
<evidence type="ECO:0000259" key="16">
    <source>
        <dbReference type="PROSITE" id="PS51198"/>
    </source>
</evidence>
<dbReference type="InterPro" id="IPR014017">
    <property type="entry name" value="DNA_helicase_UvrD-like_C"/>
</dbReference>
<comment type="similarity">
    <text evidence="13">Belongs to the helicase family. AddA subfamily.</text>
</comment>
<evidence type="ECO:0000313" key="18">
    <source>
        <dbReference type="EMBL" id="MBO8441285.1"/>
    </source>
</evidence>
<dbReference type="PROSITE" id="PS51198">
    <property type="entry name" value="UVRD_HELICASE_ATP_BIND"/>
    <property type="match status" value="1"/>
</dbReference>
<dbReference type="Gene3D" id="3.40.50.300">
    <property type="entry name" value="P-loop containing nucleotide triphosphate hydrolases"/>
    <property type="match status" value="4"/>
</dbReference>
<keyword evidence="4 13" id="KW-0378">Hydrolase</keyword>
<comment type="catalytic activity">
    <reaction evidence="11 13">
        <text>Couples ATP hydrolysis with the unwinding of duplex DNA by translocating in the 3'-5' direction.</text>
        <dbReference type="EC" id="5.6.2.4"/>
    </reaction>
</comment>
<dbReference type="PANTHER" id="PTHR11070">
    <property type="entry name" value="UVRD / RECB / PCRA DNA HELICASE FAMILY MEMBER"/>
    <property type="match status" value="1"/>
</dbReference>
<dbReference type="PANTHER" id="PTHR11070:SF48">
    <property type="entry name" value="ATP-DEPENDENT HELICASE_NUCLEASE SUBUNIT A"/>
    <property type="match status" value="1"/>
</dbReference>
<keyword evidence="7 13" id="KW-0067">ATP-binding</keyword>
<evidence type="ECO:0000256" key="7">
    <source>
        <dbReference type="ARBA" id="ARBA00022840"/>
    </source>
</evidence>
<dbReference type="NCBIfam" id="TIGR02785">
    <property type="entry name" value="addA_Gpos"/>
    <property type="match status" value="1"/>
</dbReference>
<evidence type="ECO:0000256" key="5">
    <source>
        <dbReference type="ARBA" id="ARBA00022806"/>
    </source>
</evidence>
<feature type="coiled-coil region" evidence="15">
    <location>
        <begin position="59"/>
        <end position="86"/>
    </location>
</feature>
<comment type="caution">
    <text evidence="18">The sequence shown here is derived from an EMBL/GenBank/DDBJ whole genome shotgun (WGS) entry which is preliminary data.</text>
</comment>
<dbReference type="SUPFAM" id="SSF52540">
    <property type="entry name" value="P-loop containing nucleoside triphosphate hydrolases"/>
    <property type="match status" value="1"/>
</dbReference>
<evidence type="ECO:0000256" key="14">
    <source>
        <dbReference type="PROSITE-ProRule" id="PRU00560"/>
    </source>
</evidence>
<keyword evidence="5 13" id="KW-0347">Helicase</keyword>
<evidence type="ECO:0000256" key="15">
    <source>
        <dbReference type="SAM" id="Coils"/>
    </source>
</evidence>
<evidence type="ECO:0000313" key="19">
    <source>
        <dbReference type="Proteomes" id="UP000823614"/>
    </source>
</evidence>
<dbReference type="InterPro" id="IPR027417">
    <property type="entry name" value="P-loop_NTPase"/>
</dbReference>
<dbReference type="InterPro" id="IPR014152">
    <property type="entry name" value="AddA"/>
</dbReference>
<feature type="domain" description="UvrD-like helicase C-terminal" evidence="17">
    <location>
        <begin position="493"/>
        <end position="800"/>
    </location>
</feature>
<dbReference type="EMBL" id="JADIMP010000047">
    <property type="protein sequence ID" value="MBO8441285.1"/>
    <property type="molecule type" value="Genomic_DNA"/>
</dbReference>
<dbReference type="GO" id="GO:0043138">
    <property type="term" value="F:3'-5' DNA helicase activity"/>
    <property type="evidence" value="ECO:0007669"/>
    <property type="project" value="UniProtKB-UniRule"/>
</dbReference>
<keyword evidence="6 13" id="KW-0269">Exonuclease</keyword>
<keyword evidence="8 13" id="KW-0238">DNA-binding</keyword>
<dbReference type="SUPFAM" id="SSF52980">
    <property type="entry name" value="Restriction endonuclease-like"/>
    <property type="match status" value="1"/>
</dbReference>
<dbReference type="InterPro" id="IPR011604">
    <property type="entry name" value="PDDEXK-like_dom_sf"/>
</dbReference>
<comment type="subunit">
    <text evidence="13">Heterodimer of AddA and AddB/RexB.</text>
</comment>
<sequence length="1222" mass="142795">MALELTNEQKKAVTNDGHNILVSAAAGSGKTRVLVERVINKITKKNTNIDDLLILTFTRAAANEMRQRIQDSLEQLRQEALNLKQFDSEKLLEEQLDRLNLSEIGTLDSFCLNLVKQYYYVLDIDPEFKQLTNESEVNLLQDQLWEELSEDLYKDKYDINFRLLVNNFSSDRGDNELKEIVITLMNNALINPDPNKWLDNCLNIYDLKENLWETNLIKDNVLPYIKSVIKQLNSELATAFSLLKSINNEKLLNKWQLLLNSINEQVGLLKNQLVNSKNTWNQVRTFLQNLHIDSAPRSNSNLLEDDKVIHDQLKKIKQTISDLITSNIFNKFFILNEQDVIYVSNKCFSLLKDLLKVVKVFISKYQELKKKQNVYDFNDIEHLALELLKKNVSIAKRLQEKFTEIMIDEYQDTNSLQEEIVSEISKKHSNLFMVGDVKQSIYRFRLANPDMFLDKYNSYSRKDNVNERITLSNNFRSMRKVDDFVNLIFGRLMDHNLGDIDYDENNELKYGSHDYPDDGLKQEILIYQNKSIDDVDKDKQNLFIDNQQNQILMVIDKIKTLVKNKMQIYDRKKGIYRDIEYRDIALLVPTKNNNLLIQNNFIQNKIPINIFDTLNYFQTVEIQIMVSMLKIIDNPYQDIPLVTVLRSPMYQLNENELAYIRLQNKDSDYFTAVKTFINNDDLPNNDFVKKLRFKINHFMQQLLAFKNSSNHVKLSELIWKIYQDTGFLDYVMGMPGGEEREANLHALYERASEYENNNFRGLYQFINFINDMNKNEEDFSSINTNSNNAVSVMTIHSSKGLEFPVVFLMNANHKFNLFNGNVIDQDMGLGISYLDQSLQLKIDSLQKQIIFDHERKKELSEQMRVLYVALTRAEQRLFIVGQYDDKKAMINSWQRALNNSDHIINLSLRLSPKQSSAPSFMDWIGIGLVRTENVIKLMQLDDQQISYKIDDKNKNTCFDICFYTANDLLNSDNLILEKSSKGNILSKILKNSDEIQKEDINLVNKHLSFVYSYQKATENYSYAIASKLDSNETQLNQIIKNDINDFKIPKFVSINSEPSASEIGTATHLVLEKIDLNKEITETTIQNLLNDLVNNDMISSAVSLKVNVDNIIKFFKTDLGLSIINNRNTLYREKPFAFLKQFDDDYQVYRGIIDGFFEQDDNFVLFDYKTNYINNDKDIKEFTDKYRKQLNIYSEALESMYDKKVSHKYLCFLDKVSIQEII</sequence>
<dbReference type="GO" id="GO:0005829">
    <property type="term" value="C:cytosol"/>
    <property type="evidence" value="ECO:0007669"/>
    <property type="project" value="TreeGrafter"/>
</dbReference>
<reference evidence="18" key="2">
    <citation type="journal article" date="2021" name="PeerJ">
        <title>Extensive microbial diversity within the chicken gut microbiome revealed by metagenomics and culture.</title>
        <authorList>
            <person name="Gilroy R."/>
            <person name="Ravi A."/>
            <person name="Getino M."/>
            <person name="Pursley I."/>
            <person name="Horton D.L."/>
            <person name="Alikhan N.F."/>
            <person name="Baker D."/>
            <person name="Gharbi K."/>
            <person name="Hall N."/>
            <person name="Watson M."/>
            <person name="Adriaenssens E.M."/>
            <person name="Foster-Nyarko E."/>
            <person name="Jarju S."/>
            <person name="Secka A."/>
            <person name="Antonio M."/>
            <person name="Oren A."/>
            <person name="Chaudhuri R.R."/>
            <person name="La Ragione R."/>
            <person name="Hildebrand F."/>
            <person name="Pallen M.J."/>
        </authorList>
    </citation>
    <scope>NUCLEOTIDE SEQUENCE</scope>
    <source>
        <strain evidence="18">C6-149</strain>
    </source>
</reference>
<keyword evidence="3 13" id="KW-0227">DNA damage</keyword>
<dbReference type="InterPro" id="IPR011335">
    <property type="entry name" value="Restrct_endonuc-II-like"/>
</dbReference>
<evidence type="ECO:0000259" key="17">
    <source>
        <dbReference type="PROSITE" id="PS51217"/>
    </source>
</evidence>
<keyword evidence="2 13" id="KW-0547">Nucleotide-binding</keyword>
<evidence type="ECO:0000256" key="3">
    <source>
        <dbReference type="ARBA" id="ARBA00022763"/>
    </source>
</evidence>
<evidence type="ECO:0000256" key="4">
    <source>
        <dbReference type="ARBA" id="ARBA00022801"/>
    </source>
</evidence>
<feature type="domain" description="UvrD-like helicase ATP-binding" evidence="16">
    <location>
        <begin position="3"/>
        <end position="478"/>
    </location>
</feature>
<dbReference type="GO" id="GO:0008408">
    <property type="term" value="F:3'-5' exonuclease activity"/>
    <property type="evidence" value="ECO:0007669"/>
    <property type="project" value="UniProtKB-UniRule"/>
</dbReference>
<keyword evidence="9 13" id="KW-0234">DNA repair</keyword>
<protein>
    <recommendedName>
        <fullName evidence="13">ATP-dependent helicase/nuclease subunit A</fullName>
        <ecNumber evidence="13">3.1.-.-</ecNumber>
        <ecNumber evidence="13">5.6.2.4</ecNumber>
    </recommendedName>
    <alternativeName>
        <fullName evidence="13">ATP-dependent helicase/nuclease AddA</fullName>
    </alternativeName>
    <alternativeName>
        <fullName evidence="13">DNA 3'-5' helicase AddA</fullName>
    </alternativeName>
</protein>
<keyword evidence="1 13" id="KW-0540">Nuclease</keyword>
<evidence type="ECO:0000256" key="10">
    <source>
        <dbReference type="ARBA" id="ARBA00023235"/>
    </source>
</evidence>
<feature type="binding site" evidence="14">
    <location>
        <begin position="24"/>
        <end position="31"/>
    </location>
    <ligand>
        <name>ATP</name>
        <dbReference type="ChEBI" id="CHEBI:30616"/>
    </ligand>
</feature>
<dbReference type="InterPro" id="IPR000212">
    <property type="entry name" value="DNA_helicase_UvrD/REP"/>
</dbReference>
<dbReference type="PROSITE" id="PS51217">
    <property type="entry name" value="UVRD_HELICASE_CTER"/>
    <property type="match status" value="1"/>
</dbReference>
<dbReference type="CDD" id="cd17932">
    <property type="entry name" value="DEXQc_UvrD"/>
    <property type="match status" value="1"/>
</dbReference>
<dbReference type="GO" id="GO:0033202">
    <property type="term" value="C:DNA helicase complex"/>
    <property type="evidence" value="ECO:0007669"/>
    <property type="project" value="TreeGrafter"/>
</dbReference>
<evidence type="ECO:0000256" key="2">
    <source>
        <dbReference type="ARBA" id="ARBA00022741"/>
    </source>
</evidence>
<dbReference type="Proteomes" id="UP000823614">
    <property type="component" value="Unassembled WGS sequence"/>
</dbReference>
<dbReference type="InterPro" id="IPR014016">
    <property type="entry name" value="UvrD-like_ATP-bd"/>
</dbReference>
<proteinExistence type="inferred from homology"/>
<reference evidence="18" key="1">
    <citation type="submission" date="2020-10" db="EMBL/GenBank/DDBJ databases">
        <authorList>
            <person name="Gilroy R."/>
        </authorList>
    </citation>
    <scope>NUCLEOTIDE SEQUENCE</scope>
    <source>
        <strain evidence="18">C6-149</strain>
    </source>
</reference>
<comment type="function">
    <text evidence="13">The heterodimer acts as both an ATP-dependent DNA helicase and an ATP-dependent, dual-direction single-stranded exonuclease. Recognizes the chi site generating a DNA molecule suitable for the initiation of homologous recombination. The AddA nuclease domain is required for chi fragment generation; this subunit has the helicase and 3' -&gt; 5' nuclease activities.</text>
</comment>
<dbReference type="Pfam" id="PF00580">
    <property type="entry name" value="UvrD-helicase"/>
    <property type="match status" value="1"/>
</dbReference>
<organism evidence="18 19">
    <name type="scientific">Candidatus Gallilactobacillus intestinavium</name>
    <dbReference type="NCBI Taxonomy" id="2840838"/>
    <lineage>
        <taxon>Bacteria</taxon>
        <taxon>Bacillati</taxon>
        <taxon>Bacillota</taxon>
        <taxon>Bacilli</taxon>
        <taxon>Lactobacillales</taxon>
        <taxon>Lactobacillaceae</taxon>
        <taxon>Lactobacillaceae incertae sedis</taxon>
        <taxon>Candidatus Gallilactobacillus</taxon>
    </lineage>
</organism>
<name>A0A9D9H501_9LACO</name>
<evidence type="ECO:0000256" key="6">
    <source>
        <dbReference type="ARBA" id="ARBA00022839"/>
    </source>
</evidence>
<gene>
    <name evidence="13 18" type="primary">addA</name>
    <name evidence="18" type="ORF">IAA89_02435</name>
</gene>
<evidence type="ECO:0000256" key="1">
    <source>
        <dbReference type="ARBA" id="ARBA00022722"/>
    </source>
</evidence>